<dbReference type="PANTHER" id="PTHR30158">
    <property type="entry name" value="ACRA/E-RELATED COMPONENT OF DRUG EFFLUX TRANSPORTER"/>
    <property type="match status" value="1"/>
</dbReference>
<dbReference type="InterPro" id="IPR006143">
    <property type="entry name" value="RND_pump_MFP"/>
</dbReference>
<dbReference type="Gene3D" id="2.40.30.170">
    <property type="match status" value="1"/>
</dbReference>
<dbReference type="Gene3D" id="2.40.420.20">
    <property type="match status" value="1"/>
</dbReference>
<evidence type="ECO:0000256" key="3">
    <source>
        <dbReference type="SAM" id="MobiDB-lite"/>
    </source>
</evidence>
<comment type="subcellular location">
    <subcellularLocation>
        <location evidence="1">Cell envelope</location>
    </subcellularLocation>
</comment>
<dbReference type="GO" id="GO:0022857">
    <property type="term" value="F:transmembrane transporter activity"/>
    <property type="evidence" value="ECO:0007669"/>
    <property type="project" value="InterPro"/>
</dbReference>
<feature type="domain" description="Multidrug resistance protein MdtA-like C-terminal permuted SH3" evidence="7">
    <location>
        <begin position="304"/>
        <end position="363"/>
    </location>
</feature>
<dbReference type="Pfam" id="PF25944">
    <property type="entry name" value="Beta-barrel_RND"/>
    <property type="match status" value="1"/>
</dbReference>
<dbReference type="AlphaFoldDB" id="A0LH66"/>
<dbReference type="NCBIfam" id="TIGR01730">
    <property type="entry name" value="RND_mfp"/>
    <property type="match status" value="1"/>
</dbReference>
<sequence length="405" mass="44078" precursor="true">MCGSRSWQRFLLAALCVMTFIPSGCEKHESTRSDQRPVEVTAVTVTPRDVPLTYEFIAQVQSSQQVNIQARVSGFLDKRVYTEGSMVKEGQTLFLMDQKPFKAQLDQARAALAKHEAALEVARLNLARVKPLTALNALSQKDLDDAIGQFQSAAAAVEGAKAQVEQAKLNLSYTVITSPVTGISSYAQQADGTYLHSSNSQLTTVAVISPTYINFSISENDWLKYRDQVAKGNVVEPDDKVFLAEAVLADGAVYPHTGKVTFADPSFNPRTGTFLIRATVDNPDGRLRPNQYVRVRLKGAVRRNAVLVPQRAVQQTSKGHTVWVVGKDGKAEPRPVTVGQWHENDWFINEGLHGGDQVVVDGVLLVRPGSLLKVSPLSDKTKPDGGGPAANDPEKSASREATGKR</sequence>
<comment type="similarity">
    <text evidence="2">Belongs to the membrane fusion protein (MFP) (TC 8.A.1) family.</text>
</comment>
<organism evidence="8 9">
    <name type="scientific">Syntrophobacter fumaroxidans (strain DSM 10017 / MPOB)</name>
    <dbReference type="NCBI Taxonomy" id="335543"/>
    <lineage>
        <taxon>Bacteria</taxon>
        <taxon>Pseudomonadati</taxon>
        <taxon>Thermodesulfobacteriota</taxon>
        <taxon>Syntrophobacteria</taxon>
        <taxon>Syntrophobacterales</taxon>
        <taxon>Syntrophobacteraceae</taxon>
        <taxon>Syntrophobacter</taxon>
    </lineage>
</organism>
<gene>
    <name evidence="8" type="ordered locus">Sfum_1074</name>
</gene>
<feature type="compositionally biased region" description="Basic and acidic residues" evidence="3">
    <location>
        <begin position="392"/>
        <end position="405"/>
    </location>
</feature>
<feature type="domain" description="Multidrug resistance protein MdtA-like barrel-sandwich hybrid" evidence="5">
    <location>
        <begin position="65"/>
        <end position="201"/>
    </location>
</feature>
<protein>
    <submittedName>
        <fullName evidence="8">Efflux transporter, RND family, MFP subunit</fullName>
    </submittedName>
</protein>
<dbReference type="InterPro" id="IPR058627">
    <property type="entry name" value="MdtA-like_C"/>
</dbReference>
<evidence type="ECO:0000259" key="4">
    <source>
        <dbReference type="Pfam" id="PF25876"/>
    </source>
</evidence>
<dbReference type="Proteomes" id="UP000001784">
    <property type="component" value="Chromosome"/>
</dbReference>
<evidence type="ECO:0000256" key="1">
    <source>
        <dbReference type="ARBA" id="ARBA00004196"/>
    </source>
</evidence>
<dbReference type="STRING" id="335543.Sfum_1074"/>
<dbReference type="FunFam" id="2.40.420.20:FF:000001">
    <property type="entry name" value="Efflux RND transporter periplasmic adaptor subunit"/>
    <property type="match status" value="1"/>
</dbReference>
<feature type="region of interest" description="Disordered" evidence="3">
    <location>
        <begin position="374"/>
        <end position="405"/>
    </location>
</feature>
<reference evidence="8 9" key="1">
    <citation type="submission" date="2006-10" db="EMBL/GenBank/DDBJ databases">
        <title>Complete sequence of Syntrophobacter fumaroxidans MPOB.</title>
        <authorList>
            <consortium name="US DOE Joint Genome Institute"/>
            <person name="Copeland A."/>
            <person name="Lucas S."/>
            <person name="Lapidus A."/>
            <person name="Barry K."/>
            <person name="Detter J.C."/>
            <person name="Glavina del Rio T."/>
            <person name="Hammon N."/>
            <person name="Israni S."/>
            <person name="Pitluck S."/>
            <person name="Goltsman E.G."/>
            <person name="Martinez M."/>
            <person name="Schmutz J."/>
            <person name="Larimer F."/>
            <person name="Land M."/>
            <person name="Hauser L."/>
            <person name="Kyrpides N."/>
            <person name="Kim E."/>
            <person name="Boone D.R."/>
            <person name="Brockman F."/>
            <person name="Culley D."/>
            <person name="Ferry J."/>
            <person name="Gunsalus R."/>
            <person name="McInerney M.J."/>
            <person name="Morrison M."/>
            <person name="Plugge C."/>
            <person name="Rohlin L."/>
            <person name="Scholten J."/>
            <person name="Sieber J."/>
            <person name="Stams A.J.M."/>
            <person name="Worm P."/>
            <person name="Henstra A.M."/>
            <person name="Richardson P."/>
        </authorList>
    </citation>
    <scope>NUCLEOTIDE SEQUENCE [LARGE SCALE GENOMIC DNA]</scope>
    <source>
        <strain evidence="9">DSM 10017 / MPOB</strain>
    </source>
</reference>
<dbReference type="InParanoid" id="A0LH66"/>
<name>A0LH66_SYNFM</name>
<dbReference type="Pfam" id="PF25876">
    <property type="entry name" value="HH_MFP_RND"/>
    <property type="match status" value="1"/>
</dbReference>
<dbReference type="Pfam" id="PF25967">
    <property type="entry name" value="RND-MFP_C"/>
    <property type="match status" value="1"/>
</dbReference>
<dbReference type="EMBL" id="CP000478">
    <property type="protein sequence ID" value="ABK16768.1"/>
    <property type="molecule type" value="Genomic_DNA"/>
</dbReference>
<evidence type="ECO:0000259" key="6">
    <source>
        <dbReference type="Pfam" id="PF25944"/>
    </source>
</evidence>
<evidence type="ECO:0000313" key="9">
    <source>
        <dbReference type="Proteomes" id="UP000001784"/>
    </source>
</evidence>
<dbReference type="GO" id="GO:0046677">
    <property type="term" value="P:response to antibiotic"/>
    <property type="evidence" value="ECO:0007669"/>
    <property type="project" value="TreeGrafter"/>
</dbReference>
<feature type="domain" description="Multidrug resistance protein MdtA-like beta-barrel" evidence="6">
    <location>
        <begin position="210"/>
        <end position="298"/>
    </location>
</feature>
<dbReference type="eggNOG" id="COG0845">
    <property type="taxonomic scope" value="Bacteria"/>
</dbReference>
<dbReference type="SUPFAM" id="SSF111369">
    <property type="entry name" value="HlyD-like secretion proteins"/>
    <property type="match status" value="1"/>
</dbReference>
<dbReference type="Pfam" id="PF25917">
    <property type="entry name" value="BSH_RND"/>
    <property type="match status" value="1"/>
</dbReference>
<dbReference type="GO" id="GO:0005886">
    <property type="term" value="C:plasma membrane"/>
    <property type="evidence" value="ECO:0007669"/>
    <property type="project" value="UniProtKB-SubCell"/>
</dbReference>
<evidence type="ECO:0000313" key="8">
    <source>
        <dbReference type="EMBL" id="ABK16768.1"/>
    </source>
</evidence>
<proteinExistence type="inferred from homology"/>
<dbReference type="KEGG" id="sfu:Sfum_1074"/>
<evidence type="ECO:0000259" key="5">
    <source>
        <dbReference type="Pfam" id="PF25917"/>
    </source>
</evidence>
<dbReference type="InterPro" id="IPR058624">
    <property type="entry name" value="MdtA-like_HH"/>
</dbReference>
<evidence type="ECO:0000259" key="7">
    <source>
        <dbReference type="Pfam" id="PF25967"/>
    </source>
</evidence>
<dbReference type="Gene3D" id="1.10.287.470">
    <property type="entry name" value="Helix hairpin bin"/>
    <property type="match status" value="1"/>
</dbReference>
<dbReference type="InterPro" id="IPR058625">
    <property type="entry name" value="MdtA-like_BSH"/>
</dbReference>
<keyword evidence="9" id="KW-1185">Reference proteome</keyword>
<evidence type="ECO:0000256" key="2">
    <source>
        <dbReference type="ARBA" id="ARBA00009477"/>
    </source>
</evidence>
<feature type="domain" description="Multidrug resistance protein MdtA-like alpha-helical hairpin" evidence="4">
    <location>
        <begin position="104"/>
        <end position="174"/>
    </location>
</feature>
<dbReference type="InterPro" id="IPR058626">
    <property type="entry name" value="MdtA-like_b-barrel"/>
</dbReference>
<dbReference type="Gene3D" id="2.40.50.100">
    <property type="match status" value="1"/>
</dbReference>
<dbReference type="HOGENOM" id="CLU_018816_2_1_7"/>
<accession>A0LH66</accession>